<proteinExistence type="predicted"/>
<organism evidence="2">
    <name type="scientific">Candidatus Kentrum sp. TC</name>
    <dbReference type="NCBI Taxonomy" id="2126339"/>
    <lineage>
        <taxon>Bacteria</taxon>
        <taxon>Pseudomonadati</taxon>
        <taxon>Pseudomonadota</taxon>
        <taxon>Gammaproteobacteria</taxon>
        <taxon>Candidatus Kentrum</taxon>
    </lineage>
</organism>
<accession>A0A450YYD9</accession>
<evidence type="ECO:0000313" key="2">
    <source>
        <dbReference type="EMBL" id="VFK46489.1"/>
    </source>
</evidence>
<reference evidence="2" key="1">
    <citation type="submission" date="2019-02" db="EMBL/GenBank/DDBJ databases">
        <authorList>
            <person name="Gruber-Vodicka R. H."/>
            <person name="Seah K. B. B."/>
        </authorList>
    </citation>
    <scope>NUCLEOTIDE SEQUENCE</scope>
    <source>
        <strain evidence="2">BECK_BZ125</strain>
    </source>
</reference>
<dbReference type="EMBL" id="CAADFT010000065">
    <property type="protein sequence ID" value="VFK46489.1"/>
    <property type="molecule type" value="Genomic_DNA"/>
</dbReference>
<dbReference type="InterPro" id="IPR042245">
    <property type="entry name" value="Tgt2/MlaC_sf"/>
</dbReference>
<gene>
    <name evidence="2" type="ORF">BECKTC1821E_GA0114239_106511</name>
</gene>
<dbReference type="InterPro" id="IPR008869">
    <property type="entry name" value="MlaC/ttg2D"/>
</dbReference>
<keyword evidence="1" id="KW-1133">Transmembrane helix</keyword>
<evidence type="ECO:0000256" key="1">
    <source>
        <dbReference type="SAM" id="Phobius"/>
    </source>
</evidence>
<keyword evidence="1" id="KW-0812">Transmembrane</keyword>
<dbReference type="PANTHER" id="PTHR36573:SF1">
    <property type="entry name" value="INTERMEMBRANE PHOSPHOLIPID TRANSPORT SYSTEM BINDING PROTEIN MLAC"/>
    <property type="match status" value="1"/>
</dbReference>
<protein>
    <submittedName>
        <fullName evidence="2">Phospholipid transport system substrate-binding protein</fullName>
    </submittedName>
</protein>
<dbReference type="PANTHER" id="PTHR36573">
    <property type="entry name" value="INTERMEMBRANE PHOSPHOLIPID TRANSPORT SYSTEM BINDING PROTEIN MLAC"/>
    <property type="match status" value="1"/>
</dbReference>
<sequence length="244" mass="28162">MSNISSSGCRDVFVRYSRFRTMDIVLRRVPLAIVGMVFLLFSLMHQIYADEISAIREGSPEQAMEMVRETSKRLFKSIEREGLHPDKDQKRLYELVDGIVFDKFDFRRMSSRVLGKNWRSATAEQKKQFTKQFKAHLVFTYAMALKEYDGQEIEYLPMQLRKSSSGIKVQTRVQLTGKPPIEIDYVLLLSREGKWKVVDVLVAGVSLVITYRSSFQAEVDQIGILGLIEKLKRNNDKILLSHSS</sequence>
<dbReference type="Pfam" id="PF05494">
    <property type="entry name" value="MlaC"/>
    <property type="match status" value="1"/>
</dbReference>
<feature type="transmembrane region" description="Helical" evidence="1">
    <location>
        <begin position="25"/>
        <end position="44"/>
    </location>
</feature>
<dbReference type="Gene3D" id="3.10.450.710">
    <property type="entry name" value="Tgt2/MlaC"/>
    <property type="match status" value="1"/>
</dbReference>
<dbReference type="AlphaFoldDB" id="A0A450YYD9"/>
<keyword evidence="1" id="KW-0472">Membrane</keyword>
<name>A0A450YYD9_9GAMM</name>